<gene>
    <name evidence="2" type="ORF">PGT21_007060</name>
</gene>
<sequence length="212" mass="23288">MTKLTDLQFQSSSFTPRPHLEHRGHNAGTLITPPEQFKLLRAINCWNLIPKPSPRKRRVSELSCSVEERAIAKLKACDQGEDINDVITLDDDDHRSSNSNNYQSSASCIQLIDRISSPKTVFKFFHQPDVYALTEGAVNLSRGYLPMGHPAAGPLVMVDCPVGPPAFMRPGRLIRQAAPCDAVGGDLPVRLPPVDQSAVTCPSPCHLLISRL</sequence>
<feature type="region of interest" description="Disordered" evidence="1">
    <location>
        <begin position="1"/>
        <end position="23"/>
    </location>
</feature>
<accession>A0A5B0LZI1</accession>
<protein>
    <submittedName>
        <fullName evidence="2">Uncharacterized protein</fullName>
    </submittedName>
</protein>
<dbReference type="AlphaFoldDB" id="A0A5B0LZI1"/>
<name>A0A5B0LZI1_PUCGR</name>
<comment type="caution">
    <text evidence="2">The sequence shown here is derived from an EMBL/GenBank/DDBJ whole genome shotgun (WGS) entry which is preliminary data.</text>
</comment>
<proteinExistence type="predicted"/>
<evidence type="ECO:0000256" key="1">
    <source>
        <dbReference type="SAM" id="MobiDB-lite"/>
    </source>
</evidence>
<evidence type="ECO:0000313" key="3">
    <source>
        <dbReference type="Proteomes" id="UP000324748"/>
    </source>
</evidence>
<reference evidence="2 3" key="1">
    <citation type="submission" date="2019-05" db="EMBL/GenBank/DDBJ databases">
        <title>Emergence of the Ug99 lineage of the wheat stem rust pathogen through somatic hybridization.</title>
        <authorList>
            <person name="Li F."/>
            <person name="Upadhyaya N.M."/>
            <person name="Sperschneider J."/>
            <person name="Matny O."/>
            <person name="Nguyen-Phuc H."/>
            <person name="Mago R."/>
            <person name="Raley C."/>
            <person name="Miller M.E."/>
            <person name="Silverstein K.A.T."/>
            <person name="Henningsen E."/>
            <person name="Hirsch C.D."/>
            <person name="Visser B."/>
            <person name="Pretorius Z.A."/>
            <person name="Steffenson B.J."/>
            <person name="Schwessinger B."/>
            <person name="Dodds P.N."/>
            <person name="Figueroa M."/>
        </authorList>
    </citation>
    <scope>NUCLEOTIDE SEQUENCE [LARGE SCALE GENOMIC DNA]</scope>
    <source>
        <strain evidence="2">21-0</strain>
    </source>
</reference>
<organism evidence="2 3">
    <name type="scientific">Puccinia graminis f. sp. tritici</name>
    <dbReference type="NCBI Taxonomy" id="56615"/>
    <lineage>
        <taxon>Eukaryota</taxon>
        <taxon>Fungi</taxon>
        <taxon>Dikarya</taxon>
        <taxon>Basidiomycota</taxon>
        <taxon>Pucciniomycotina</taxon>
        <taxon>Pucciniomycetes</taxon>
        <taxon>Pucciniales</taxon>
        <taxon>Pucciniaceae</taxon>
        <taxon>Puccinia</taxon>
    </lineage>
</organism>
<evidence type="ECO:0000313" key="2">
    <source>
        <dbReference type="EMBL" id="KAA1070287.1"/>
    </source>
</evidence>
<keyword evidence="3" id="KW-1185">Reference proteome</keyword>
<dbReference type="EMBL" id="VSWC01000171">
    <property type="protein sequence ID" value="KAA1070287.1"/>
    <property type="molecule type" value="Genomic_DNA"/>
</dbReference>
<dbReference type="Proteomes" id="UP000324748">
    <property type="component" value="Unassembled WGS sequence"/>
</dbReference>
<feature type="compositionally biased region" description="Polar residues" evidence="1">
    <location>
        <begin position="1"/>
        <end position="15"/>
    </location>
</feature>